<dbReference type="GO" id="GO:0004792">
    <property type="term" value="F:thiosulfate-cyanide sulfurtransferase activity"/>
    <property type="evidence" value="ECO:0007669"/>
    <property type="project" value="TreeGrafter"/>
</dbReference>
<evidence type="ECO:0000259" key="1">
    <source>
        <dbReference type="PROSITE" id="PS50206"/>
    </source>
</evidence>
<reference evidence="2 3" key="1">
    <citation type="submission" date="2017-09" db="EMBL/GenBank/DDBJ databases">
        <authorList>
            <person name="Ehlers B."/>
            <person name="Leendertz F.H."/>
        </authorList>
    </citation>
    <scope>NUCLEOTIDE SEQUENCE [LARGE SCALE GENOMIC DNA]</scope>
    <source>
        <strain evidence="2 3">DSM 18289</strain>
    </source>
</reference>
<keyword evidence="2" id="KW-0808">Transferase</keyword>
<accession>A0A285NFQ9</accession>
<dbReference type="InterPro" id="IPR001763">
    <property type="entry name" value="Rhodanese-like_dom"/>
</dbReference>
<dbReference type="InterPro" id="IPR036873">
    <property type="entry name" value="Rhodanese-like_dom_sf"/>
</dbReference>
<dbReference type="OrthoDB" id="9807812at2"/>
<evidence type="ECO:0000313" key="3">
    <source>
        <dbReference type="Proteomes" id="UP000219439"/>
    </source>
</evidence>
<dbReference type="Proteomes" id="UP000219439">
    <property type="component" value="Unassembled WGS sequence"/>
</dbReference>
<dbReference type="AlphaFoldDB" id="A0A285NFQ9"/>
<feature type="domain" description="Rhodanese" evidence="1">
    <location>
        <begin position="33"/>
        <end position="130"/>
    </location>
</feature>
<protein>
    <submittedName>
        <fullName evidence="2">Rhodanese-related sulfurtransferase</fullName>
    </submittedName>
</protein>
<proteinExistence type="predicted"/>
<dbReference type="SMART" id="SM00450">
    <property type="entry name" value="RHOD"/>
    <property type="match status" value="1"/>
</dbReference>
<name>A0A285NFQ9_9HYPH</name>
<dbReference type="Gene3D" id="3.40.250.10">
    <property type="entry name" value="Rhodanese-like domain"/>
    <property type="match status" value="1"/>
</dbReference>
<dbReference type="Pfam" id="PF00581">
    <property type="entry name" value="Rhodanese"/>
    <property type="match status" value="1"/>
</dbReference>
<sequence length="141" mass="15613">MSQTIKLGYKQLLVEAEREIETLTAAEAMPLLGDDLHIFIDIRDIRELDQVGRIPGAIHAPRGMLEFWVDPESPYHREIFSETKKFIFFCAGGWRSALAAQQLQRMGLTPVAHIEGGYGAWLEAGGPTEITDVGMVKGGSE</sequence>
<dbReference type="RefSeq" id="WP_097152695.1">
    <property type="nucleotide sequence ID" value="NZ_OBEL01000001.1"/>
</dbReference>
<dbReference type="PROSITE" id="PS50206">
    <property type="entry name" value="RHODANESE_3"/>
    <property type="match status" value="1"/>
</dbReference>
<evidence type="ECO:0000313" key="2">
    <source>
        <dbReference type="EMBL" id="SNZ08285.1"/>
    </source>
</evidence>
<organism evidence="2 3">
    <name type="scientific">Cohaesibacter gelatinilyticus</name>
    <dbReference type="NCBI Taxonomy" id="372072"/>
    <lineage>
        <taxon>Bacteria</taxon>
        <taxon>Pseudomonadati</taxon>
        <taxon>Pseudomonadota</taxon>
        <taxon>Alphaproteobacteria</taxon>
        <taxon>Hyphomicrobiales</taxon>
        <taxon>Cohaesibacteraceae</taxon>
    </lineage>
</organism>
<dbReference type="SUPFAM" id="SSF52821">
    <property type="entry name" value="Rhodanese/Cell cycle control phosphatase"/>
    <property type="match status" value="1"/>
</dbReference>
<keyword evidence="3" id="KW-1185">Reference proteome</keyword>
<dbReference type="EMBL" id="OBEL01000001">
    <property type="protein sequence ID" value="SNZ08285.1"/>
    <property type="molecule type" value="Genomic_DNA"/>
</dbReference>
<dbReference type="PANTHER" id="PTHR44086:SF13">
    <property type="entry name" value="THIOSULFATE SULFURTRANSFERASE PSPE"/>
    <property type="match status" value="1"/>
</dbReference>
<dbReference type="PANTHER" id="PTHR44086">
    <property type="entry name" value="THIOSULFATE SULFURTRANSFERASE RDL2, MITOCHONDRIAL-RELATED"/>
    <property type="match status" value="1"/>
</dbReference>
<dbReference type="CDD" id="cd01447">
    <property type="entry name" value="Polysulfide_ST"/>
    <property type="match status" value="1"/>
</dbReference>
<gene>
    <name evidence="2" type="ORF">SAMN06265368_1546</name>
</gene>